<reference evidence="1" key="1">
    <citation type="submission" date="2018-05" db="EMBL/GenBank/DDBJ databases">
        <title>Effector identification in a new, highly contiguous assembly of the strawberry crown rot pathogen Phytophthora cactorum.</title>
        <authorList>
            <person name="Armitage A.D."/>
            <person name="Nellist C.F."/>
            <person name="Bates H."/>
            <person name="Vickerstaff R.J."/>
            <person name="Harrison R.J."/>
        </authorList>
    </citation>
    <scope>NUCLEOTIDE SEQUENCE</scope>
    <source>
        <strain evidence="1">P421</strain>
    </source>
</reference>
<evidence type="ECO:0000313" key="2">
    <source>
        <dbReference type="Proteomes" id="UP000760860"/>
    </source>
</evidence>
<dbReference type="AlphaFoldDB" id="A0A8T1IE78"/>
<protein>
    <submittedName>
        <fullName evidence="1">Uncharacterized protein</fullName>
    </submittedName>
</protein>
<comment type="caution">
    <text evidence="1">The sequence shown here is derived from an EMBL/GenBank/DDBJ whole genome shotgun (WGS) entry which is preliminary data.</text>
</comment>
<name>A0A8T1IE78_9STRA</name>
<sequence>MSLALVSHVGRIHTFALVAHANELQRKWSNRSQTVTEQAHVLASAHVK</sequence>
<dbReference type="Proteomes" id="UP000760860">
    <property type="component" value="Unassembled WGS sequence"/>
</dbReference>
<accession>A0A8T1IE78</accession>
<dbReference type="EMBL" id="RCMV01000181">
    <property type="protein sequence ID" value="KAG3222426.1"/>
    <property type="molecule type" value="Genomic_DNA"/>
</dbReference>
<proteinExistence type="predicted"/>
<evidence type="ECO:0000313" key="1">
    <source>
        <dbReference type="EMBL" id="KAG3222426.1"/>
    </source>
</evidence>
<organism evidence="1 2">
    <name type="scientific">Phytophthora cactorum</name>
    <dbReference type="NCBI Taxonomy" id="29920"/>
    <lineage>
        <taxon>Eukaryota</taxon>
        <taxon>Sar</taxon>
        <taxon>Stramenopiles</taxon>
        <taxon>Oomycota</taxon>
        <taxon>Peronosporomycetes</taxon>
        <taxon>Peronosporales</taxon>
        <taxon>Peronosporaceae</taxon>
        <taxon>Phytophthora</taxon>
    </lineage>
</organism>
<gene>
    <name evidence="1" type="ORF">PC129_g6872</name>
</gene>